<accession>A0ABM6JKQ9</accession>
<dbReference type="RefSeq" id="WP_080915993.1">
    <property type="nucleotide sequence ID" value="NZ_CP020472.1"/>
</dbReference>
<name>A0ABM6JKQ9_9GAMM</name>
<proteinExistence type="predicted"/>
<evidence type="ECO:0000313" key="2">
    <source>
        <dbReference type="Proteomes" id="UP000191820"/>
    </source>
</evidence>
<keyword evidence="2" id="KW-1185">Reference proteome</keyword>
<dbReference type="EMBL" id="CP020472">
    <property type="protein sequence ID" value="ARD22777.1"/>
    <property type="molecule type" value="Genomic_DNA"/>
</dbReference>
<organism evidence="1 2">
    <name type="scientific">Shewanella japonica</name>
    <dbReference type="NCBI Taxonomy" id="93973"/>
    <lineage>
        <taxon>Bacteria</taxon>
        <taxon>Pseudomonadati</taxon>
        <taxon>Pseudomonadota</taxon>
        <taxon>Gammaproteobacteria</taxon>
        <taxon>Alteromonadales</taxon>
        <taxon>Shewanellaceae</taxon>
        <taxon>Shewanella</taxon>
    </lineage>
</organism>
<dbReference type="Proteomes" id="UP000191820">
    <property type="component" value="Chromosome"/>
</dbReference>
<sequence length="201" mass="23661">MSSDDWYRNNEWNDQIETLFYAKLKRARTQRDQYLVIQSSYLANSYPLISLRLINEYFETRTDKYEDVRAYSAQARAFMTIDDIDNSMKAYRAVLKREDEFPNHQTTVYVDYPYIVATQAIESEYSNILSVLHKYKSHLIFSLDKFKWHASFALINNDPEQAKLALDVAEVKRSGIKYHQDFGLVGDEHVNVIKVLYEIGT</sequence>
<gene>
    <name evidence="1" type="ORF">SJ2017_2487</name>
</gene>
<reference evidence="1 2" key="1">
    <citation type="submission" date="2017-03" db="EMBL/GenBank/DDBJ databases">
        <title>Genome sequencing of Shewanella japonica KCTC 22435.</title>
        <authorList>
            <person name="Kim K.M."/>
        </authorList>
    </citation>
    <scope>NUCLEOTIDE SEQUENCE [LARGE SCALE GENOMIC DNA]</scope>
    <source>
        <strain evidence="1 2">KCTC 22435</strain>
    </source>
</reference>
<protein>
    <submittedName>
        <fullName evidence="1">Uncharacterized protein</fullName>
    </submittedName>
</protein>
<evidence type="ECO:0000313" key="1">
    <source>
        <dbReference type="EMBL" id="ARD22777.1"/>
    </source>
</evidence>